<dbReference type="Proteomes" id="UP000494106">
    <property type="component" value="Unassembled WGS sequence"/>
</dbReference>
<evidence type="ECO:0000313" key="2">
    <source>
        <dbReference type="EMBL" id="CAB3231883.1"/>
    </source>
</evidence>
<name>A0A8S1B358_ARCPL</name>
<dbReference type="AlphaFoldDB" id="A0A8S1B358"/>
<sequence>MTYLSTGGGSGAIMCGCGGIGGCGGCGWKGEPGGANPGPGKCGCCGGPGGKPPPEPGRADGEPNGPGAAYGGPANPGPGVDGAGEAANAGPAGEPAGGANDANGGSLLPLFHAAGTPAPLSSSAGTRRCRPTDICTRRTTLINSEISQGLKLIYKTLLQTVLAKLFTR</sequence>
<dbReference type="OrthoDB" id="7490167at2759"/>
<dbReference type="EMBL" id="CADEBC010000555">
    <property type="protein sequence ID" value="CAB3252412.1"/>
    <property type="molecule type" value="Genomic_DNA"/>
</dbReference>
<evidence type="ECO:0000256" key="1">
    <source>
        <dbReference type="SAM" id="MobiDB-lite"/>
    </source>
</evidence>
<evidence type="ECO:0000313" key="5">
    <source>
        <dbReference type="Proteomes" id="UP000494256"/>
    </source>
</evidence>
<dbReference type="EMBL" id="CADEBD010000289">
    <property type="protein sequence ID" value="CAB3231883.1"/>
    <property type="molecule type" value="Genomic_DNA"/>
</dbReference>
<keyword evidence="4" id="KW-1185">Reference proteome</keyword>
<reference evidence="4 5" key="1">
    <citation type="submission" date="2020-04" db="EMBL/GenBank/DDBJ databases">
        <authorList>
            <person name="Wallbank WR R."/>
            <person name="Pardo Diaz C."/>
            <person name="Kozak K."/>
            <person name="Martin S."/>
            <person name="Jiggins C."/>
            <person name="Moest M."/>
            <person name="Warren A I."/>
            <person name="Byers J.R.P. K."/>
            <person name="Montejo-Kovacevich G."/>
            <person name="Yen C E."/>
        </authorList>
    </citation>
    <scope>NUCLEOTIDE SEQUENCE [LARGE SCALE GENOMIC DNA]</scope>
</reference>
<gene>
    <name evidence="3" type="ORF">APLA_LOCUS13513</name>
    <name evidence="2" type="ORF">APLA_LOCUS5376</name>
</gene>
<feature type="compositionally biased region" description="Low complexity" evidence="1">
    <location>
        <begin position="62"/>
        <end position="73"/>
    </location>
</feature>
<dbReference type="Proteomes" id="UP000494256">
    <property type="component" value="Unassembled WGS sequence"/>
</dbReference>
<evidence type="ECO:0000313" key="4">
    <source>
        <dbReference type="Proteomes" id="UP000494106"/>
    </source>
</evidence>
<proteinExistence type="predicted"/>
<feature type="region of interest" description="Disordered" evidence="1">
    <location>
        <begin position="45"/>
        <end position="104"/>
    </location>
</feature>
<accession>A0A8S1B358</accession>
<evidence type="ECO:0000313" key="3">
    <source>
        <dbReference type="EMBL" id="CAB3252412.1"/>
    </source>
</evidence>
<feature type="compositionally biased region" description="Low complexity" evidence="1">
    <location>
        <begin position="83"/>
        <end position="104"/>
    </location>
</feature>
<protein>
    <submittedName>
        <fullName evidence="3">Uncharacterized protein</fullName>
    </submittedName>
</protein>
<organism evidence="3 4">
    <name type="scientific">Arctia plantaginis</name>
    <name type="common">Wood tiger moth</name>
    <name type="synonym">Phalaena plantaginis</name>
    <dbReference type="NCBI Taxonomy" id="874455"/>
    <lineage>
        <taxon>Eukaryota</taxon>
        <taxon>Metazoa</taxon>
        <taxon>Ecdysozoa</taxon>
        <taxon>Arthropoda</taxon>
        <taxon>Hexapoda</taxon>
        <taxon>Insecta</taxon>
        <taxon>Pterygota</taxon>
        <taxon>Neoptera</taxon>
        <taxon>Endopterygota</taxon>
        <taxon>Lepidoptera</taxon>
        <taxon>Glossata</taxon>
        <taxon>Ditrysia</taxon>
        <taxon>Noctuoidea</taxon>
        <taxon>Erebidae</taxon>
        <taxon>Arctiinae</taxon>
        <taxon>Arctia</taxon>
    </lineage>
</organism>
<comment type="caution">
    <text evidence="3">The sequence shown here is derived from an EMBL/GenBank/DDBJ whole genome shotgun (WGS) entry which is preliminary data.</text>
</comment>